<evidence type="ECO:0000313" key="2">
    <source>
        <dbReference type="EMBL" id="AIR11370.1"/>
    </source>
</evidence>
<dbReference type="KEGG" id="lsj:LSJ_1733c"/>
<protein>
    <submittedName>
        <fullName evidence="2">Putative membrane spanning protein</fullName>
    </submittedName>
</protein>
<feature type="transmembrane region" description="Helical" evidence="1">
    <location>
        <begin position="52"/>
        <end position="76"/>
    </location>
</feature>
<proteinExistence type="predicted"/>
<dbReference type="EMBL" id="CP007646">
    <property type="protein sequence ID" value="AIR11370.1"/>
    <property type="molecule type" value="Genomic_DNA"/>
</dbReference>
<keyword evidence="1" id="KW-0472">Membrane</keyword>
<organism evidence="2 4">
    <name type="scientific">Ligilactobacillus salivarius</name>
    <dbReference type="NCBI Taxonomy" id="1624"/>
    <lineage>
        <taxon>Bacteria</taxon>
        <taxon>Bacillati</taxon>
        <taxon>Bacillota</taxon>
        <taxon>Bacilli</taxon>
        <taxon>Lactobacillales</taxon>
        <taxon>Lactobacillaceae</taxon>
        <taxon>Ligilactobacillus</taxon>
    </lineage>
</organism>
<dbReference type="EMBL" id="CP020858">
    <property type="protein sequence ID" value="ARU18559.1"/>
    <property type="molecule type" value="Genomic_DNA"/>
</dbReference>
<feature type="transmembrane region" description="Helical" evidence="1">
    <location>
        <begin position="88"/>
        <end position="107"/>
    </location>
</feature>
<reference evidence="3 5" key="2">
    <citation type="submission" date="2017-04" db="EMBL/GenBank/DDBJ databases">
        <title>Complete genome sequence of Lactobacillus salivarius ZLS006, a probiotic strain isolated from healthy piglet.</title>
        <authorList>
            <person name="Zhang D."/>
        </authorList>
    </citation>
    <scope>NUCLEOTIDE SEQUENCE [LARGE SCALE GENOMIC DNA]</scope>
    <source>
        <strain evidence="3 5">ZLS006</strain>
    </source>
</reference>
<sequence length="152" mass="17014">MTIKKIAKRGIDGITYGVTIGMILSLIFSYLAGSSSYYPSTPAFVAGFNNNLTAILISVLLWMVIGLFSAYSSIIFELENISLLIKTVIHFCLVYAIVLAVGIYLKWFTSSGFILVTISFLVVYTAIWVITWLTIKNDIKRINQQITKLKEK</sequence>
<accession>A0A089QF78</accession>
<dbReference type="Pfam" id="PF11457">
    <property type="entry name" value="DUF3021"/>
    <property type="match status" value="1"/>
</dbReference>
<gene>
    <name evidence="3" type="ORF">B7R82_00420</name>
    <name evidence="2" type="ORF">LSJ_1733c</name>
</gene>
<keyword evidence="1" id="KW-0812">Transmembrane</keyword>
<dbReference type="RefSeq" id="WP_034983017.1">
    <property type="nucleotide sequence ID" value="NZ_CP007646.1"/>
</dbReference>
<feature type="transmembrane region" description="Helical" evidence="1">
    <location>
        <begin position="113"/>
        <end position="135"/>
    </location>
</feature>
<feature type="transmembrane region" description="Helical" evidence="1">
    <location>
        <begin position="12"/>
        <end position="32"/>
    </location>
</feature>
<keyword evidence="1" id="KW-1133">Transmembrane helix</keyword>
<evidence type="ECO:0000313" key="3">
    <source>
        <dbReference type="EMBL" id="ARU18559.1"/>
    </source>
</evidence>
<evidence type="ECO:0000313" key="4">
    <source>
        <dbReference type="Proteomes" id="UP000029488"/>
    </source>
</evidence>
<evidence type="ECO:0000313" key="5">
    <source>
        <dbReference type="Proteomes" id="UP000195378"/>
    </source>
</evidence>
<dbReference type="AlphaFoldDB" id="A0A089QF78"/>
<dbReference type="Proteomes" id="UP000195378">
    <property type="component" value="Chromosome"/>
</dbReference>
<evidence type="ECO:0000256" key="1">
    <source>
        <dbReference type="SAM" id="Phobius"/>
    </source>
</evidence>
<reference evidence="2 4" key="1">
    <citation type="journal article" date="2014" name="BMC Genomics">
        <title>Unusual genome complexity in Lactobacillus salivarius JCM1046.</title>
        <authorList>
            <person name="Raftis E.J."/>
            <person name="Forde B.M."/>
            <person name="Claesson M.J."/>
            <person name="O'Toole P.W."/>
        </authorList>
    </citation>
    <scope>NUCLEOTIDE SEQUENCE [LARGE SCALE GENOMIC DNA]</scope>
    <source>
        <strain evidence="2 4">JCM1046</strain>
    </source>
</reference>
<dbReference type="InterPro" id="IPR021560">
    <property type="entry name" value="DUF3021"/>
</dbReference>
<dbReference type="Proteomes" id="UP000029488">
    <property type="component" value="Chromosome"/>
</dbReference>
<name>A0A089QF78_9LACO</name>